<dbReference type="Gene3D" id="3.40.50.150">
    <property type="entry name" value="Vaccinia Virus protein VP39"/>
    <property type="match status" value="1"/>
</dbReference>
<dbReference type="GO" id="GO:0032259">
    <property type="term" value="P:methylation"/>
    <property type="evidence" value="ECO:0007669"/>
    <property type="project" value="UniProtKB-KW"/>
</dbReference>
<keyword evidence="1 5" id="KW-0808">Transferase</keyword>
<dbReference type="SUPFAM" id="SSF56801">
    <property type="entry name" value="Acetyl-CoA synthetase-like"/>
    <property type="match status" value="1"/>
</dbReference>
<keyword evidence="5" id="KW-0489">Methyltransferase</keyword>
<dbReference type="CDD" id="cd02440">
    <property type="entry name" value="AdoMet_MTases"/>
    <property type="match status" value="1"/>
</dbReference>
<dbReference type="GO" id="GO:0008168">
    <property type="term" value="F:methyltransferase activity"/>
    <property type="evidence" value="ECO:0007669"/>
    <property type="project" value="UniProtKB-KW"/>
</dbReference>
<dbReference type="InterPro" id="IPR029063">
    <property type="entry name" value="SAM-dependent_MTases_sf"/>
</dbReference>
<dbReference type="PANTHER" id="PTHR45681:SF6">
    <property type="entry name" value="POLYKETIDE SYNTHASE 37"/>
    <property type="match status" value="1"/>
</dbReference>
<dbReference type="Pfam" id="PF08242">
    <property type="entry name" value="Methyltransf_12"/>
    <property type="match status" value="1"/>
</dbReference>
<evidence type="ECO:0000313" key="5">
    <source>
        <dbReference type="EMBL" id="AFY89107.1"/>
    </source>
</evidence>
<sequence length="550" mass="62726">MEKTTMSISGSTDTQIREIETALMQHPAVSEVTVTAVGESDKNQQLVAYVVPDLKNASALFELEGNPVQIQNLWQSLVNTGHQKAQQPPESGIDLQTFSSLSASVERLSTAYICHTLRNMGVYIHPQERYSTRELLSRCQIQPRYQKLIQQWLSVLEEDRLLQRESEETFVNPHPLPIALDDCWHQVQQHMKLMPRESIPHLENNLRYLQQSADNHVAMLKGEVDPLELFFAQGALDTADSAYQFNPIANYYNSIAREIFSSVVQFWQPETPLKILEVGAGTGATTASLLPVLPLNRTVYTYTDVSTFFMEPAKKKFRNYPFVEYKQLDIEKSPQEQGYQLQSFDVIVAANVLHIAGNLSKTLSYIRSLLAPNGLLLLIELTQYNRTVMTTMGFVHGFSKFEDERVENNIPVLSVEKWHNTLQSHGFEKIVAFPETGSPTDFMGQNLIVARKSASRKQFKPYELHNFLKDRLPEYKIPSAYRLLDNIPLDENGRVDLRSLTAIAQVTPENDRIDNLSQEKTDKPLFQQASDRAQKRKQSAQKMQHRKVKS</sequence>
<protein>
    <submittedName>
        <fullName evidence="5">Methyltransferase type 12</fullName>
    </submittedName>
</protein>
<organism evidence="5 6">
    <name type="scientific">Chroococcidiopsis thermalis (strain PCC 7203)</name>
    <dbReference type="NCBI Taxonomy" id="251229"/>
    <lineage>
        <taxon>Bacteria</taxon>
        <taxon>Bacillati</taxon>
        <taxon>Cyanobacteriota</taxon>
        <taxon>Cyanophyceae</taxon>
        <taxon>Chroococcidiopsidales</taxon>
        <taxon>Chroococcidiopsidaceae</taxon>
        <taxon>Chroococcidiopsis</taxon>
    </lineage>
</organism>
<feature type="domain" description="AMP-binding enzyme C-terminal" evidence="4">
    <location>
        <begin position="18"/>
        <end position="53"/>
    </location>
</feature>
<feature type="region of interest" description="Disordered" evidence="2">
    <location>
        <begin position="517"/>
        <end position="550"/>
    </location>
</feature>
<dbReference type="InParanoid" id="K9U1X8"/>
<dbReference type="KEGG" id="cthe:Chro_3662"/>
<dbReference type="AlphaFoldDB" id="K9U1X8"/>
<feature type="compositionally biased region" description="Basic residues" evidence="2">
    <location>
        <begin position="534"/>
        <end position="550"/>
    </location>
</feature>
<dbReference type="PANTHER" id="PTHR45681">
    <property type="entry name" value="POLYKETIDE SYNTHASE 44-RELATED"/>
    <property type="match status" value="1"/>
</dbReference>
<gene>
    <name evidence="5" type="ORF">Chro_3662</name>
</gene>
<dbReference type="eggNOG" id="COG2226">
    <property type="taxonomic scope" value="Bacteria"/>
</dbReference>
<evidence type="ECO:0000256" key="1">
    <source>
        <dbReference type="ARBA" id="ARBA00022679"/>
    </source>
</evidence>
<dbReference type="InterPro" id="IPR013217">
    <property type="entry name" value="Methyltransf_12"/>
</dbReference>
<dbReference type="Pfam" id="PF13193">
    <property type="entry name" value="AMP-binding_C"/>
    <property type="match status" value="1"/>
</dbReference>
<dbReference type="EMBL" id="CP003597">
    <property type="protein sequence ID" value="AFY89107.1"/>
    <property type="molecule type" value="Genomic_DNA"/>
</dbReference>
<feature type="domain" description="Methyltransferase type 12" evidence="3">
    <location>
        <begin position="276"/>
        <end position="376"/>
    </location>
</feature>
<evidence type="ECO:0000259" key="4">
    <source>
        <dbReference type="Pfam" id="PF13193"/>
    </source>
</evidence>
<dbReference type="SUPFAM" id="SSF53335">
    <property type="entry name" value="S-adenosyl-L-methionine-dependent methyltransferases"/>
    <property type="match status" value="1"/>
</dbReference>
<dbReference type="eggNOG" id="COG1020">
    <property type="taxonomic scope" value="Bacteria"/>
</dbReference>
<keyword evidence="6" id="KW-1185">Reference proteome</keyword>
<evidence type="ECO:0000259" key="3">
    <source>
        <dbReference type="Pfam" id="PF08242"/>
    </source>
</evidence>
<dbReference type="InterPro" id="IPR025110">
    <property type="entry name" value="AMP-bd_C"/>
</dbReference>
<evidence type="ECO:0000313" key="6">
    <source>
        <dbReference type="Proteomes" id="UP000010384"/>
    </source>
</evidence>
<reference evidence="5 6" key="1">
    <citation type="submission" date="2012-06" db="EMBL/GenBank/DDBJ databases">
        <title>Finished chromosome of genome of Chroococcidiopsis thermalis PCC 7203.</title>
        <authorList>
            <consortium name="US DOE Joint Genome Institute"/>
            <person name="Gugger M."/>
            <person name="Coursin T."/>
            <person name="Rippka R."/>
            <person name="Tandeau De Marsac N."/>
            <person name="Huntemann M."/>
            <person name="Wei C.-L."/>
            <person name="Han J."/>
            <person name="Detter J.C."/>
            <person name="Han C."/>
            <person name="Tapia R."/>
            <person name="Davenport K."/>
            <person name="Daligault H."/>
            <person name="Erkkila T."/>
            <person name="Gu W."/>
            <person name="Munk A.C.C."/>
            <person name="Teshima H."/>
            <person name="Xu Y."/>
            <person name="Chain P."/>
            <person name="Chen A."/>
            <person name="Krypides N."/>
            <person name="Mavromatis K."/>
            <person name="Markowitz V."/>
            <person name="Szeto E."/>
            <person name="Ivanova N."/>
            <person name="Mikhailova N."/>
            <person name="Ovchinnikova G."/>
            <person name="Pagani I."/>
            <person name="Pati A."/>
            <person name="Goodwin L."/>
            <person name="Peters L."/>
            <person name="Pitluck S."/>
            <person name="Woyke T."/>
            <person name="Kerfeld C."/>
        </authorList>
    </citation>
    <scope>NUCLEOTIDE SEQUENCE [LARGE SCALE GENOMIC DNA]</scope>
    <source>
        <strain evidence="5 6">PCC 7203</strain>
    </source>
</reference>
<accession>K9U1X8</accession>
<proteinExistence type="predicted"/>
<dbReference type="HOGENOM" id="CLU_494953_0_0_3"/>
<dbReference type="InterPro" id="IPR050444">
    <property type="entry name" value="Polyketide_Synthase"/>
</dbReference>
<evidence type="ECO:0000256" key="2">
    <source>
        <dbReference type="SAM" id="MobiDB-lite"/>
    </source>
</evidence>
<name>K9U1X8_CHRTP</name>
<dbReference type="Proteomes" id="UP000010384">
    <property type="component" value="Chromosome"/>
</dbReference>
<dbReference type="STRING" id="251229.Chro_3662"/>